<comment type="caution">
    <text evidence="1">The sequence shown here is derived from an EMBL/GenBank/DDBJ whole genome shotgun (WGS) entry which is preliminary data.</text>
</comment>
<proteinExistence type="predicted"/>
<organism evidence="1 2">
    <name type="scientific">Colletotrichum sublineola</name>
    <name type="common">Sorghum anthracnose fungus</name>
    <dbReference type="NCBI Taxonomy" id="1173701"/>
    <lineage>
        <taxon>Eukaryota</taxon>
        <taxon>Fungi</taxon>
        <taxon>Dikarya</taxon>
        <taxon>Ascomycota</taxon>
        <taxon>Pezizomycotina</taxon>
        <taxon>Sordariomycetes</taxon>
        <taxon>Hypocreomycetidae</taxon>
        <taxon>Glomerellales</taxon>
        <taxon>Glomerellaceae</taxon>
        <taxon>Colletotrichum</taxon>
        <taxon>Colletotrichum graminicola species complex</taxon>
    </lineage>
</organism>
<dbReference type="EMBL" id="JMSE01000487">
    <property type="protein sequence ID" value="KDN69635.1"/>
    <property type="molecule type" value="Genomic_DNA"/>
</dbReference>
<dbReference type="Proteomes" id="UP000027238">
    <property type="component" value="Unassembled WGS sequence"/>
</dbReference>
<evidence type="ECO:0000313" key="1">
    <source>
        <dbReference type="EMBL" id="KDN69635.1"/>
    </source>
</evidence>
<evidence type="ECO:0000313" key="2">
    <source>
        <dbReference type="Proteomes" id="UP000027238"/>
    </source>
</evidence>
<dbReference type="HOGENOM" id="CLU_1970430_0_0_1"/>
<keyword evidence="2" id="KW-1185">Reference proteome</keyword>
<gene>
    <name evidence="1" type="ORF">CSUB01_00219</name>
</gene>
<dbReference type="AlphaFoldDB" id="A0A066XUL7"/>
<sequence length="127" mass="13881">MPIASHLIRVSFDLSPTIKSTQCRFSLDWAGFKALKNLPRTLSASDAFVRRSWLWTQGPAVMDASLTFTEAPPSSLSALSPTNPDMGAQMRFDGATTRTTLGETGTIALMPHPLDEARAMPLKRQMS</sequence>
<protein>
    <submittedName>
        <fullName evidence="1">Uncharacterized protein</fullName>
    </submittedName>
</protein>
<accession>A0A066XUL7</accession>
<name>A0A066XUL7_COLSU</name>
<reference evidence="2" key="1">
    <citation type="journal article" date="2014" name="Genome Announc.">
        <title>Draft genome sequence of Colletotrichum sublineola, a destructive pathogen of cultivated sorghum.</title>
        <authorList>
            <person name="Baroncelli R."/>
            <person name="Sanz-Martin J.M."/>
            <person name="Rech G.E."/>
            <person name="Sukno S.A."/>
            <person name="Thon M.R."/>
        </authorList>
    </citation>
    <scope>NUCLEOTIDE SEQUENCE [LARGE SCALE GENOMIC DNA]</scope>
    <source>
        <strain evidence="2">TX430BB</strain>
    </source>
</reference>